<reference evidence="1 2" key="1">
    <citation type="submission" date="2023-02" db="EMBL/GenBank/DDBJ databases">
        <title>LHISI_Scaffold_Assembly.</title>
        <authorList>
            <person name="Stuart O.P."/>
            <person name="Cleave R."/>
            <person name="Magrath M.J.L."/>
            <person name="Mikheyev A.S."/>
        </authorList>
    </citation>
    <scope>NUCLEOTIDE SEQUENCE [LARGE SCALE GENOMIC DNA]</scope>
    <source>
        <strain evidence="1">Daus_M_001</strain>
        <tissue evidence="1">Leg muscle</tissue>
    </source>
</reference>
<accession>A0ABQ9I5T1</accession>
<evidence type="ECO:0000313" key="1">
    <source>
        <dbReference type="EMBL" id="KAJ8892006.1"/>
    </source>
</evidence>
<evidence type="ECO:0000313" key="2">
    <source>
        <dbReference type="Proteomes" id="UP001159363"/>
    </source>
</evidence>
<proteinExistence type="predicted"/>
<gene>
    <name evidence="1" type="ORF">PR048_004571</name>
</gene>
<keyword evidence="2" id="KW-1185">Reference proteome</keyword>
<name>A0ABQ9I5T1_9NEOP</name>
<protein>
    <submittedName>
        <fullName evidence="1">Uncharacterized protein</fullName>
    </submittedName>
</protein>
<organism evidence="1 2">
    <name type="scientific">Dryococelus australis</name>
    <dbReference type="NCBI Taxonomy" id="614101"/>
    <lineage>
        <taxon>Eukaryota</taxon>
        <taxon>Metazoa</taxon>
        <taxon>Ecdysozoa</taxon>
        <taxon>Arthropoda</taxon>
        <taxon>Hexapoda</taxon>
        <taxon>Insecta</taxon>
        <taxon>Pterygota</taxon>
        <taxon>Neoptera</taxon>
        <taxon>Polyneoptera</taxon>
        <taxon>Phasmatodea</taxon>
        <taxon>Verophasmatodea</taxon>
        <taxon>Anareolatae</taxon>
        <taxon>Phasmatidae</taxon>
        <taxon>Eurycanthinae</taxon>
        <taxon>Dryococelus</taxon>
    </lineage>
</organism>
<dbReference type="Proteomes" id="UP001159363">
    <property type="component" value="Chromosome 2"/>
</dbReference>
<dbReference type="EMBL" id="JARBHB010000002">
    <property type="protein sequence ID" value="KAJ8892006.1"/>
    <property type="molecule type" value="Genomic_DNA"/>
</dbReference>
<comment type="caution">
    <text evidence="1">The sequence shown here is derived from an EMBL/GenBank/DDBJ whole genome shotgun (WGS) entry which is preliminary data.</text>
</comment>
<sequence>MMAQRASVGQLHDLVQAIQPSIDDLKKRFEDKISTFSTAVNELTKIQEDQKILKEKVKRHSNDIDNIYDSQNDLEQYSKNFDIEIKGIPYAESEDCKMRIMKIGEVVGCEVRDEDLDGCHMLRKHKGGPEPSSIITRFFIREKKHILMKMRKTRWPLYTKDLNIPGDSKQVFLNDHLTLYNRRILCKTVDLKVRGKFTSAWTNRGKIFVKNNANDKPILVRVSWDLNGLCGLSNEN</sequence>